<dbReference type="Proteomes" id="UP000618952">
    <property type="component" value="Unassembled WGS sequence"/>
</dbReference>
<evidence type="ECO:0000313" key="1">
    <source>
        <dbReference type="EMBL" id="MBC8770074.1"/>
    </source>
</evidence>
<organism evidence="1 2">
    <name type="scientific">Arenibacter arenosicollis</name>
    <dbReference type="NCBI Taxonomy" id="2762274"/>
    <lineage>
        <taxon>Bacteria</taxon>
        <taxon>Pseudomonadati</taxon>
        <taxon>Bacteroidota</taxon>
        <taxon>Flavobacteriia</taxon>
        <taxon>Flavobacteriales</taxon>
        <taxon>Flavobacteriaceae</taxon>
        <taxon>Arenibacter</taxon>
    </lineage>
</organism>
<sequence length="111" mass="12821">MKNEFAKHEREIIDKYQAQGYTGNYKVDQNKLVDLDTKINYQPQNVNIVAEHRFEGMSNPSDMSILYVLETRDGSKGTVLANYSPSSNLETAEFFKQIPKENYLQNNTKSH</sequence>
<name>A0ABR7QSM2_9FLAO</name>
<accession>A0ABR7QSM2</accession>
<proteinExistence type="predicted"/>
<dbReference type="RefSeq" id="WP_187587546.1">
    <property type="nucleotide sequence ID" value="NZ_JACLHY010000026.1"/>
</dbReference>
<evidence type="ECO:0000313" key="2">
    <source>
        <dbReference type="Proteomes" id="UP000618952"/>
    </source>
</evidence>
<keyword evidence="2" id="KW-1185">Reference proteome</keyword>
<reference evidence="1 2" key="1">
    <citation type="submission" date="2020-08" db="EMBL/GenBank/DDBJ databases">
        <title>Arenibacter gaetbuli sp. nov., isolated from a sand dune.</title>
        <authorList>
            <person name="Park S."/>
            <person name="Yoon J.-H."/>
        </authorList>
    </citation>
    <scope>NUCLEOTIDE SEQUENCE [LARGE SCALE GENOMIC DNA]</scope>
    <source>
        <strain evidence="1 2">BSSL-BM3</strain>
    </source>
</reference>
<evidence type="ECO:0008006" key="3">
    <source>
        <dbReference type="Google" id="ProtNLM"/>
    </source>
</evidence>
<dbReference type="EMBL" id="JACLHY010000026">
    <property type="protein sequence ID" value="MBC8770074.1"/>
    <property type="molecule type" value="Genomic_DNA"/>
</dbReference>
<comment type="caution">
    <text evidence="1">The sequence shown here is derived from an EMBL/GenBank/DDBJ whole genome shotgun (WGS) entry which is preliminary data.</text>
</comment>
<gene>
    <name evidence="1" type="ORF">H4O18_18890</name>
</gene>
<protein>
    <recommendedName>
        <fullName evidence="3">Phosphoribosylpyrophosphate synthetase</fullName>
    </recommendedName>
</protein>